<evidence type="ECO:0000313" key="3">
    <source>
        <dbReference type="EMBL" id="JAA68878.1"/>
    </source>
</evidence>
<accession>A0A0K8RDD6</accession>
<keyword evidence="2" id="KW-0732">Signal</keyword>
<feature type="chain" id="PRO_5005516994" evidence="2">
    <location>
        <begin position="21"/>
        <end position="106"/>
    </location>
</feature>
<name>A0A0K8RDD6_IXORI</name>
<evidence type="ECO:0000256" key="1">
    <source>
        <dbReference type="SAM" id="MobiDB-lite"/>
    </source>
</evidence>
<reference evidence="3" key="1">
    <citation type="submission" date="2012-12" db="EMBL/GenBank/DDBJ databases">
        <title>Identification and characterization of a phenylalanine ammonia-lyase gene family in Isatis indigotica Fort.</title>
        <authorList>
            <person name="Liu Q."/>
            <person name="Chen J."/>
            <person name="Zhou X."/>
            <person name="Di P."/>
            <person name="Xiao Y."/>
            <person name="Xuan H."/>
            <person name="Zhang L."/>
            <person name="Chen W."/>
        </authorList>
    </citation>
    <scope>NUCLEOTIDE SEQUENCE</scope>
    <source>
        <tissue evidence="3">Salivary gland</tissue>
    </source>
</reference>
<dbReference type="AlphaFoldDB" id="A0A0K8RDD6"/>
<proteinExistence type="evidence at transcript level"/>
<organism evidence="3">
    <name type="scientific">Ixodes ricinus</name>
    <name type="common">Common tick</name>
    <name type="synonym">Acarus ricinus</name>
    <dbReference type="NCBI Taxonomy" id="34613"/>
    <lineage>
        <taxon>Eukaryota</taxon>
        <taxon>Metazoa</taxon>
        <taxon>Ecdysozoa</taxon>
        <taxon>Arthropoda</taxon>
        <taxon>Chelicerata</taxon>
        <taxon>Arachnida</taxon>
        <taxon>Acari</taxon>
        <taxon>Parasitiformes</taxon>
        <taxon>Ixodida</taxon>
        <taxon>Ixodoidea</taxon>
        <taxon>Ixodidae</taxon>
        <taxon>Ixodinae</taxon>
        <taxon>Ixodes</taxon>
    </lineage>
</organism>
<evidence type="ECO:0000256" key="2">
    <source>
        <dbReference type="SAM" id="SignalP"/>
    </source>
</evidence>
<protein>
    <submittedName>
        <fullName evidence="3">Putative til domain protein</fullName>
    </submittedName>
</protein>
<feature type="region of interest" description="Disordered" evidence="1">
    <location>
        <begin position="85"/>
        <end position="106"/>
    </location>
</feature>
<dbReference type="EMBL" id="GADI01004930">
    <property type="protein sequence ID" value="JAA68878.1"/>
    <property type="molecule type" value="mRNA"/>
</dbReference>
<feature type="signal peptide" evidence="2">
    <location>
        <begin position="1"/>
        <end position="20"/>
    </location>
</feature>
<sequence length="106" mass="11954">MKIFILVLLVAVFFYMEIAGTTTCRMTERPVECNNWKEQNKSCHEGSCYSPTPLGGCKPCRCDFEDDDHCETKCVCVDGTLRQPNEECREPSDCPADSPGFKMSLD</sequence>